<dbReference type="GeneID" id="75912297"/>
<dbReference type="Proteomes" id="UP001206595">
    <property type="component" value="Unassembled WGS sequence"/>
</dbReference>
<organism evidence="2 3">
    <name type="scientific">Umbelopsis ramanniana AG</name>
    <dbReference type="NCBI Taxonomy" id="1314678"/>
    <lineage>
        <taxon>Eukaryota</taxon>
        <taxon>Fungi</taxon>
        <taxon>Fungi incertae sedis</taxon>
        <taxon>Mucoromycota</taxon>
        <taxon>Mucoromycotina</taxon>
        <taxon>Umbelopsidomycetes</taxon>
        <taxon>Umbelopsidales</taxon>
        <taxon>Umbelopsidaceae</taxon>
        <taxon>Umbelopsis</taxon>
    </lineage>
</organism>
<protein>
    <recommendedName>
        <fullName evidence="4">Transmembrane protein</fullName>
    </recommendedName>
</protein>
<keyword evidence="1" id="KW-1133">Transmembrane helix</keyword>
<keyword evidence="3" id="KW-1185">Reference proteome</keyword>
<accession>A0AAD5EFP9</accession>
<feature type="transmembrane region" description="Helical" evidence="1">
    <location>
        <begin position="37"/>
        <end position="55"/>
    </location>
</feature>
<evidence type="ECO:0000313" key="2">
    <source>
        <dbReference type="EMBL" id="KAI8582364.1"/>
    </source>
</evidence>
<proteinExistence type="predicted"/>
<evidence type="ECO:0000313" key="3">
    <source>
        <dbReference type="Proteomes" id="UP001206595"/>
    </source>
</evidence>
<evidence type="ECO:0008006" key="4">
    <source>
        <dbReference type="Google" id="ProtNLM"/>
    </source>
</evidence>
<dbReference type="AlphaFoldDB" id="A0AAD5EFP9"/>
<dbReference type="EMBL" id="MU620901">
    <property type="protein sequence ID" value="KAI8582364.1"/>
    <property type="molecule type" value="Genomic_DNA"/>
</dbReference>
<keyword evidence="1" id="KW-0472">Membrane</keyword>
<gene>
    <name evidence="2" type="ORF">K450DRAFT_228614</name>
</gene>
<name>A0AAD5EFP9_UMBRA</name>
<dbReference type="RefSeq" id="XP_051447368.1">
    <property type="nucleotide sequence ID" value="XM_051586949.1"/>
</dbReference>
<evidence type="ECO:0000256" key="1">
    <source>
        <dbReference type="SAM" id="Phobius"/>
    </source>
</evidence>
<keyword evidence="1" id="KW-0812">Transmembrane</keyword>
<comment type="caution">
    <text evidence="2">The sequence shown here is derived from an EMBL/GenBank/DDBJ whole genome shotgun (WGS) entry which is preliminary data.</text>
</comment>
<reference evidence="2" key="1">
    <citation type="submission" date="2021-06" db="EMBL/GenBank/DDBJ databases">
        <authorList>
            <consortium name="DOE Joint Genome Institute"/>
            <person name="Mondo S.J."/>
            <person name="Amses K.R."/>
            <person name="Simmons D.R."/>
            <person name="Longcore J.E."/>
            <person name="Seto K."/>
            <person name="Alves G.H."/>
            <person name="Bonds A.E."/>
            <person name="Quandt C.A."/>
            <person name="Davis W.J."/>
            <person name="Chang Y."/>
            <person name="Letcher P.M."/>
            <person name="Powell M.J."/>
            <person name="Kuo A."/>
            <person name="Labutti K."/>
            <person name="Pangilinan J."/>
            <person name="Andreopoulos W."/>
            <person name="Tritt A."/>
            <person name="Riley R."/>
            <person name="Hundley H."/>
            <person name="Johnson J."/>
            <person name="Lipzen A."/>
            <person name="Barry K."/>
            <person name="Berbee M.L."/>
            <person name="Buchler N.E."/>
            <person name="Grigoriev I.V."/>
            <person name="Spatafora J.W."/>
            <person name="Stajich J.E."/>
            <person name="James T.Y."/>
        </authorList>
    </citation>
    <scope>NUCLEOTIDE SEQUENCE</scope>
    <source>
        <strain evidence="2">AG</strain>
    </source>
</reference>
<reference evidence="2" key="2">
    <citation type="journal article" date="2022" name="Proc. Natl. Acad. Sci. U.S.A.">
        <title>Diploid-dominant life cycles characterize the early evolution of Fungi.</title>
        <authorList>
            <person name="Amses K.R."/>
            <person name="Simmons D.R."/>
            <person name="Longcore J.E."/>
            <person name="Mondo S.J."/>
            <person name="Seto K."/>
            <person name="Jeronimo G.H."/>
            <person name="Bonds A.E."/>
            <person name="Quandt C.A."/>
            <person name="Davis W.J."/>
            <person name="Chang Y."/>
            <person name="Federici B.A."/>
            <person name="Kuo A."/>
            <person name="LaButti K."/>
            <person name="Pangilinan J."/>
            <person name="Andreopoulos W."/>
            <person name="Tritt A."/>
            <person name="Riley R."/>
            <person name="Hundley H."/>
            <person name="Johnson J."/>
            <person name="Lipzen A."/>
            <person name="Barry K."/>
            <person name="Lang B.F."/>
            <person name="Cuomo C.A."/>
            <person name="Buchler N.E."/>
            <person name="Grigoriev I.V."/>
            <person name="Spatafora J.W."/>
            <person name="Stajich J.E."/>
            <person name="James T.Y."/>
        </authorList>
    </citation>
    <scope>NUCLEOTIDE SEQUENCE</scope>
    <source>
        <strain evidence="2">AG</strain>
    </source>
</reference>
<sequence length="90" mass="10164">MSREVGPVSIVWGNMKTKLYCCSSFCKCQQRGWARNFFLGHANGGIVVFAVGIISTRSVCRHQRRAYSNDIISLRLLRDNLHHLAGNNLI</sequence>